<feature type="coiled-coil region" evidence="4">
    <location>
        <begin position="604"/>
        <end position="639"/>
    </location>
</feature>
<evidence type="ECO:0000256" key="3">
    <source>
        <dbReference type="ARBA" id="ARBA00022777"/>
    </source>
</evidence>
<evidence type="ECO:0000313" key="7">
    <source>
        <dbReference type="Proteomes" id="UP000014500"/>
    </source>
</evidence>
<sequence>MESNSTSLKIFINWVDTYTGYNLSRHLYNSRNPDANVVSDIEPDADVTDEFLRRSIKFEIYGTVKSTNTTKSMGHIYKVLNRFNQMELIECFNSCDVVIFDISDDPEQIDEAKFALHGKNADIRPSEEEEEIDVSVVVLPFTEDDYRRRKPHPNYKRHWLFEKDVIRIGRFKPEALKTYVISSGLKYGMGEDILFHYFKTAWMNASFLPCIGNGKNKIPLIYITDLALLLQNLIEKNGTSPMYILAVDGQTTHLDSIVKAISEKLTTGAMRRISLENALLINGLKSRHLDYLTCDLLMESTIMTYLSFEGGLLPHISKVIQEFKETHGLEPIRIFIHGPPGAGQKQISENIASYYKVHPLFVKDVIQEKILKLKKIAVSESDLLKNVNLEEEAEEEEEENEVEDESTAGDESDEDEAVVSLRILQAQEYLKSLKESLEKNNGELEDKLILNIVQEKLASKPCQNQGFALYGYPETSFQAKDLFTNLTEIEEVFGLGVVIMPELVVNLDAPDSFLKEKLILLPEVELVEQYGSEEALFHKLSEFRRLNTSDDSILSFFDEQETRIEIIDISTVESNKVILDRVKRLLGSPRNFGLSPEETEKQLRMKAEQTLKDQIAAKLNAEEEERQESHRKLAEVRIQEEQMLEAQSLPMRNYLMQHVLPVLSHGLLECVKIRPQDPINFLAEYLFKFTPVEFPTPSTNKHVDS</sequence>
<dbReference type="OMA" id="YTEEHML"/>
<dbReference type="InterPro" id="IPR027417">
    <property type="entry name" value="P-loop_NTPase"/>
</dbReference>
<keyword evidence="7" id="KW-1185">Reference proteome</keyword>
<feature type="compositionally biased region" description="Acidic residues" evidence="5">
    <location>
        <begin position="389"/>
        <end position="415"/>
    </location>
</feature>
<dbReference type="InterPro" id="IPR047499">
    <property type="entry name" value="DD_AK7"/>
</dbReference>
<protein>
    <recommendedName>
        <fullName evidence="8">Adenylate kinase 7</fullName>
    </recommendedName>
</protein>
<dbReference type="Pfam" id="PF05186">
    <property type="entry name" value="Dpy-30"/>
    <property type="match status" value="1"/>
</dbReference>
<keyword evidence="2" id="KW-0547">Nucleotide-binding</keyword>
<dbReference type="EnsemblMetazoa" id="SMAR012818-RA">
    <property type="protein sequence ID" value="SMAR012818-PA"/>
    <property type="gene ID" value="SMAR012818"/>
</dbReference>
<dbReference type="Proteomes" id="UP000014500">
    <property type="component" value="Unassembled WGS sequence"/>
</dbReference>
<dbReference type="Gene3D" id="3.40.50.300">
    <property type="entry name" value="P-loop containing nucleotide triphosphate hydrolases"/>
    <property type="match status" value="1"/>
</dbReference>
<keyword evidence="4" id="KW-0175">Coiled coil</keyword>
<dbReference type="GO" id="GO:0006139">
    <property type="term" value="P:nucleobase-containing compound metabolic process"/>
    <property type="evidence" value="ECO:0007669"/>
    <property type="project" value="InterPro"/>
</dbReference>
<dbReference type="STRING" id="126957.T1JG49"/>
<dbReference type="Gene3D" id="1.20.890.10">
    <property type="entry name" value="cAMP-dependent protein kinase regulatory subunit, dimerization-anchoring domain"/>
    <property type="match status" value="1"/>
</dbReference>
<dbReference type="PANTHER" id="PTHR23359">
    <property type="entry name" value="NUCLEOTIDE KINASE"/>
    <property type="match status" value="1"/>
</dbReference>
<reference evidence="6" key="2">
    <citation type="submission" date="2015-02" db="UniProtKB">
        <authorList>
            <consortium name="EnsemblMetazoa"/>
        </authorList>
    </citation>
    <scope>IDENTIFICATION</scope>
</reference>
<evidence type="ECO:0000256" key="4">
    <source>
        <dbReference type="SAM" id="Coils"/>
    </source>
</evidence>
<dbReference type="eggNOG" id="KOG3078">
    <property type="taxonomic scope" value="Eukaryota"/>
</dbReference>
<keyword evidence="3" id="KW-0418">Kinase</keyword>
<dbReference type="PhylomeDB" id="T1JG49"/>
<reference evidence="7" key="1">
    <citation type="submission" date="2011-05" db="EMBL/GenBank/DDBJ databases">
        <authorList>
            <person name="Richards S.R."/>
            <person name="Qu J."/>
            <person name="Jiang H."/>
            <person name="Jhangiani S.N."/>
            <person name="Agravi P."/>
            <person name="Goodspeed R."/>
            <person name="Gross S."/>
            <person name="Mandapat C."/>
            <person name="Jackson L."/>
            <person name="Mathew T."/>
            <person name="Pu L."/>
            <person name="Thornton R."/>
            <person name="Saada N."/>
            <person name="Wilczek-Boney K.B."/>
            <person name="Lee S."/>
            <person name="Kovar C."/>
            <person name="Wu Y."/>
            <person name="Scherer S.E."/>
            <person name="Worley K.C."/>
            <person name="Muzny D.M."/>
            <person name="Gibbs R."/>
        </authorList>
    </citation>
    <scope>NUCLEOTIDE SEQUENCE</scope>
    <source>
        <strain evidence="7">Brora</strain>
    </source>
</reference>
<organism evidence="6 7">
    <name type="scientific">Strigamia maritima</name>
    <name type="common">European centipede</name>
    <name type="synonym">Geophilus maritimus</name>
    <dbReference type="NCBI Taxonomy" id="126957"/>
    <lineage>
        <taxon>Eukaryota</taxon>
        <taxon>Metazoa</taxon>
        <taxon>Ecdysozoa</taxon>
        <taxon>Arthropoda</taxon>
        <taxon>Myriapoda</taxon>
        <taxon>Chilopoda</taxon>
        <taxon>Pleurostigmophora</taxon>
        <taxon>Geophilomorpha</taxon>
        <taxon>Linotaeniidae</taxon>
        <taxon>Strigamia</taxon>
    </lineage>
</organism>
<dbReference type="GO" id="GO:0019205">
    <property type="term" value="F:nucleobase-containing compound kinase activity"/>
    <property type="evidence" value="ECO:0007669"/>
    <property type="project" value="InterPro"/>
</dbReference>
<dbReference type="InterPro" id="IPR007858">
    <property type="entry name" value="Dpy-30_motif"/>
</dbReference>
<dbReference type="AlphaFoldDB" id="T1JG49"/>
<evidence type="ECO:0000256" key="2">
    <source>
        <dbReference type="ARBA" id="ARBA00022741"/>
    </source>
</evidence>
<accession>T1JG49</accession>
<evidence type="ECO:0000256" key="5">
    <source>
        <dbReference type="SAM" id="MobiDB-lite"/>
    </source>
</evidence>
<name>T1JG49_STRMM</name>
<evidence type="ECO:0000256" key="1">
    <source>
        <dbReference type="ARBA" id="ARBA00022679"/>
    </source>
</evidence>
<proteinExistence type="predicted"/>
<keyword evidence="1" id="KW-0808">Transferase</keyword>
<dbReference type="Gene3D" id="3.40.50.720">
    <property type="entry name" value="NAD(P)-binding Rossmann-like Domain"/>
    <property type="match status" value="1"/>
</dbReference>
<evidence type="ECO:0008006" key="8">
    <source>
        <dbReference type="Google" id="ProtNLM"/>
    </source>
</evidence>
<dbReference type="GO" id="GO:0005524">
    <property type="term" value="F:ATP binding"/>
    <property type="evidence" value="ECO:0007669"/>
    <property type="project" value="InterPro"/>
</dbReference>
<dbReference type="SUPFAM" id="SSF51735">
    <property type="entry name" value="NAD(P)-binding Rossmann-fold domains"/>
    <property type="match status" value="1"/>
</dbReference>
<dbReference type="EMBL" id="JH432192">
    <property type="status" value="NOT_ANNOTATED_CDS"/>
    <property type="molecule type" value="Genomic_DNA"/>
</dbReference>
<evidence type="ECO:0000313" key="6">
    <source>
        <dbReference type="EnsemblMetazoa" id="SMAR012818-PA"/>
    </source>
</evidence>
<feature type="region of interest" description="Disordered" evidence="5">
    <location>
        <begin position="387"/>
        <end position="415"/>
    </location>
</feature>
<dbReference type="HOGENOM" id="CLU_015567_1_0_1"/>
<dbReference type="CDD" id="cd22967">
    <property type="entry name" value="DD_AK7"/>
    <property type="match status" value="1"/>
</dbReference>
<dbReference type="InterPro" id="IPR000850">
    <property type="entry name" value="Adenylat/UMP-CMP_kin"/>
</dbReference>
<dbReference type="InterPro" id="IPR036291">
    <property type="entry name" value="NAD(P)-bd_dom_sf"/>
</dbReference>
<dbReference type="SUPFAM" id="SSF52540">
    <property type="entry name" value="P-loop containing nucleoside triphosphate hydrolases"/>
    <property type="match status" value="1"/>
</dbReference>